<dbReference type="RefSeq" id="WP_078404159.1">
    <property type="nucleotide sequence ID" value="NZ_CP016377.1"/>
</dbReference>
<reference evidence="2 5" key="1">
    <citation type="submission" date="2016-06" db="EMBL/GenBank/DDBJ databases">
        <authorList>
            <person name="Nicholson A.C."/>
        </authorList>
    </citation>
    <scope>NUCLEOTIDE SEQUENCE [LARGE SCALE GENOMIC DNA]</scope>
    <source>
        <strain evidence="2 5">G4123</strain>
    </source>
</reference>
<organism evidence="2 5">
    <name type="scientific">Elizabethkingia ursingii</name>
    <dbReference type="NCBI Taxonomy" id="1756150"/>
    <lineage>
        <taxon>Bacteria</taxon>
        <taxon>Pseudomonadati</taxon>
        <taxon>Bacteroidota</taxon>
        <taxon>Flavobacteriia</taxon>
        <taxon>Flavobacteriales</taxon>
        <taxon>Weeksellaceae</taxon>
        <taxon>Elizabethkingia</taxon>
    </lineage>
</organism>
<evidence type="ECO:0000313" key="5">
    <source>
        <dbReference type="Proteomes" id="UP000190816"/>
    </source>
</evidence>
<sequence length="64" mass="6701">MEKNENPSKSDYVAPLLEVIIIEMEEGIATASATLRVGAPGSLDTPDIDDWISGGNIGNADADL</sequence>
<evidence type="ECO:0000313" key="2">
    <source>
        <dbReference type="EMBL" id="OPB78944.1"/>
    </source>
</evidence>
<keyword evidence="4" id="KW-1185">Reference proteome</keyword>
<dbReference type="EMBL" id="MBDS01000004">
    <property type="protein sequence ID" value="OPB91624.1"/>
    <property type="molecule type" value="Genomic_DNA"/>
</dbReference>
<evidence type="ECO:0000256" key="1">
    <source>
        <dbReference type="SAM" id="MobiDB-lite"/>
    </source>
</evidence>
<protein>
    <submittedName>
        <fullName evidence="2">Uncharacterized protein</fullName>
    </submittedName>
</protein>
<evidence type="ECO:0000313" key="3">
    <source>
        <dbReference type="EMBL" id="OPB91624.1"/>
    </source>
</evidence>
<dbReference type="KEGG" id="ego:BBD34_14660"/>
<reference evidence="3 4" key="2">
    <citation type="submission" date="2016-07" db="EMBL/GenBank/DDBJ databases">
        <title>Revisiting the Taxonomy of the Elizabethkingia Genus based on Whole-Genome Sequencing, Optical Mapping, and MALDI-TOF.</title>
        <authorList>
            <person name="Nicholson A.C."/>
        </authorList>
    </citation>
    <scope>NUCLEOTIDE SEQUENCE [LARGE SCALE GENOMIC DNA]</scope>
    <source>
        <strain evidence="3 4">C1558</strain>
    </source>
</reference>
<dbReference type="EMBL" id="MAIC01000007">
    <property type="protein sequence ID" value="OPB78944.1"/>
    <property type="molecule type" value="Genomic_DNA"/>
</dbReference>
<proteinExistence type="predicted"/>
<dbReference type="Proteomes" id="UP000190016">
    <property type="component" value="Unassembled WGS sequence"/>
</dbReference>
<feature type="region of interest" description="Disordered" evidence="1">
    <location>
        <begin position="39"/>
        <end position="64"/>
    </location>
</feature>
<accession>A0AAJ3NEL9</accession>
<dbReference type="AlphaFoldDB" id="A0AAJ3NEL9"/>
<comment type="caution">
    <text evidence="2">The sequence shown here is derived from an EMBL/GenBank/DDBJ whole genome shotgun (WGS) entry which is preliminary data.</text>
</comment>
<name>A0AAJ3NEL9_9FLAO</name>
<dbReference type="Proteomes" id="UP000190816">
    <property type="component" value="Unassembled WGS sequence"/>
</dbReference>
<evidence type="ECO:0000313" key="4">
    <source>
        <dbReference type="Proteomes" id="UP000190016"/>
    </source>
</evidence>
<gene>
    <name evidence="2" type="ORF">BAY32_18995</name>
    <name evidence="3" type="ORF">BB021_17065</name>
</gene>